<reference evidence="3" key="1">
    <citation type="journal article" date="2019" name="Int. J. Syst. Evol. Microbiol.">
        <title>The Global Catalogue of Microorganisms (GCM) 10K type strain sequencing project: providing services to taxonomists for standard genome sequencing and annotation.</title>
        <authorList>
            <consortium name="The Broad Institute Genomics Platform"/>
            <consortium name="The Broad Institute Genome Sequencing Center for Infectious Disease"/>
            <person name="Wu L."/>
            <person name="Ma J."/>
        </authorList>
    </citation>
    <scope>NUCLEOTIDE SEQUENCE [LARGE SCALE GENOMIC DNA]</scope>
    <source>
        <strain evidence="3">JCM 13929</strain>
    </source>
</reference>
<dbReference type="RefSeq" id="WP_346110000.1">
    <property type="nucleotide sequence ID" value="NZ_BAAAMU010000052.1"/>
</dbReference>
<protein>
    <recommendedName>
        <fullName evidence="4">GNAT family N-acetyltransferase</fullName>
    </recommendedName>
</protein>
<evidence type="ECO:0000313" key="2">
    <source>
        <dbReference type="EMBL" id="GAA1655596.1"/>
    </source>
</evidence>
<feature type="compositionally biased region" description="Basic and acidic residues" evidence="1">
    <location>
        <begin position="39"/>
        <end position="51"/>
    </location>
</feature>
<accession>A0ABP4RK08</accession>
<proteinExistence type="predicted"/>
<comment type="caution">
    <text evidence="2">The sequence shown here is derived from an EMBL/GenBank/DDBJ whole genome shotgun (WGS) entry which is preliminary data.</text>
</comment>
<feature type="region of interest" description="Disordered" evidence="1">
    <location>
        <begin position="29"/>
        <end position="51"/>
    </location>
</feature>
<dbReference type="EMBL" id="BAAAMU010000052">
    <property type="protein sequence ID" value="GAA1655596.1"/>
    <property type="molecule type" value="Genomic_DNA"/>
</dbReference>
<evidence type="ECO:0000256" key="1">
    <source>
        <dbReference type="SAM" id="MobiDB-lite"/>
    </source>
</evidence>
<gene>
    <name evidence="2" type="ORF">GCM10009733_061340</name>
</gene>
<sequence length="51" mass="5160">MTQQVGWSGSGGDDWADLAAIRARLAAGADPGSGVHAFGGHEGRPLHFAAE</sequence>
<keyword evidence="3" id="KW-1185">Reference proteome</keyword>
<organism evidence="2 3">
    <name type="scientific">Nonomuraea maheshkhaliensis</name>
    <dbReference type="NCBI Taxonomy" id="419590"/>
    <lineage>
        <taxon>Bacteria</taxon>
        <taxon>Bacillati</taxon>
        <taxon>Actinomycetota</taxon>
        <taxon>Actinomycetes</taxon>
        <taxon>Streptosporangiales</taxon>
        <taxon>Streptosporangiaceae</taxon>
        <taxon>Nonomuraea</taxon>
    </lineage>
</organism>
<evidence type="ECO:0000313" key="3">
    <source>
        <dbReference type="Proteomes" id="UP001500064"/>
    </source>
</evidence>
<name>A0ABP4RK08_9ACTN</name>
<dbReference type="Proteomes" id="UP001500064">
    <property type="component" value="Unassembled WGS sequence"/>
</dbReference>
<evidence type="ECO:0008006" key="4">
    <source>
        <dbReference type="Google" id="ProtNLM"/>
    </source>
</evidence>